<organism evidence="2 3">
    <name type="scientific">Nibrella saemangeumensis</name>
    <dbReference type="NCBI Taxonomy" id="1084526"/>
    <lineage>
        <taxon>Bacteria</taxon>
        <taxon>Pseudomonadati</taxon>
        <taxon>Bacteroidota</taxon>
        <taxon>Cytophagia</taxon>
        <taxon>Cytophagales</taxon>
        <taxon>Spirosomataceae</taxon>
        <taxon>Nibrella</taxon>
    </lineage>
</organism>
<comment type="caution">
    <text evidence="2">The sequence shown here is derived from an EMBL/GenBank/DDBJ whole genome shotgun (WGS) entry which is preliminary data.</text>
</comment>
<gene>
    <name evidence="2" type="ORF">GCM10023189_40580</name>
</gene>
<sequence length="216" mass="24202">MLSPLEILLLAGVCLVGYAWYLLRLPLWSIAPANLRTQPQSGARATYKMLGGSKTDWKGLLQKLREEAAQKQQNDQQSDEENRGEAWQISQTTNFAIDEDEGEGESDLIMLEEDLPLGEIGDAADEGFDLVQYSENLNQLTEVVKQVEEPTLSAEQAKRIQRMLKQLNPKGAMVDESVEATLKKGTFFDVAQLSATFDQLWDEQDEVPNPKGSKER</sequence>
<reference evidence="3" key="1">
    <citation type="journal article" date="2019" name="Int. J. Syst. Evol. Microbiol.">
        <title>The Global Catalogue of Microorganisms (GCM) 10K type strain sequencing project: providing services to taxonomists for standard genome sequencing and annotation.</title>
        <authorList>
            <consortium name="The Broad Institute Genomics Platform"/>
            <consortium name="The Broad Institute Genome Sequencing Center for Infectious Disease"/>
            <person name="Wu L."/>
            <person name="Ma J."/>
        </authorList>
    </citation>
    <scope>NUCLEOTIDE SEQUENCE [LARGE SCALE GENOMIC DNA]</scope>
    <source>
        <strain evidence="3">JCM 17927</strain>
    </source>
</reference>
<evidence type="ECO:0000313" key="2">
    <source>
        <dbReference type="EMBL" id="GAA4463046.1"/>
    </source>
</evidence>
<evidence type="ECO:0000313" key="3">
    <source>
        <dbReference type="Proteomes" id="UP001501175"/>
    </source>
</evidence>
<proteinExistence type="predicted"/>
<evidence type="ECO:0000256" key="1">
    <source>
        <dbReference type="SAM" id="MobiDB-lite"/>
    </source>
</evidence>
<dbReference type="Proteomes" id="UP001501175">
    <property type="component" value="Unassembled WGS sequence"/>
</dbReference>
<dbReference type="EMBL" id="BAABHD010000072">
    <property type="protein sequence ID" value="GAA4463046.1"/>
    <property type="molecule type" value="Genomic_DNA"/>
</dbReference>
<protein>
    <submittedName>
        <fullName evidence="2">Uncharacterized protein</fullName>
    </submittedName>
</protein>
<keyword evidence="3" id="KW-1185">Reference proteome</keyword>
<feature type="region of interest" description="Disordered" evidence="1">
    <location>
        <begin position="68"/>
        <end position="103"/>
    </location>
</feature>
<dbReference type="RefSeq" id="WP_345246449.1">
    <property type="nucleotide sequence ID" value="NZ_BAABHD010000072.1"/>
</dbReference>
<accession>A0ABP8N889</accession>
<name>A0ABP8N889_9BACT</name>